<accession>A0AAW0EL25</accession>
<keyword evidence="4" id="KW-1185">Reference proteome</keyword>
<feature type="region of interest" description="Disordered" evidence="1">
    <location>
        <begin position="179"/>
        <end position="217"/>
    </location>
</feature>
<sequence length="542" mass="57781">MVQLSLIEEIKDKASRLIPTAYMEIVEECTVPHLLIPTYEHVKFLSDTVNKKPEAIVDVVRALRRRIADADVAVKHLTIQLLDSMIKNCTTAFHVEVASQKGLLRDLVAVACVQPTTGRAMQAKEAALLLTLNLSIWFRGHPAEECFILTTLADDVRNQMGPNCFEGLEPERNARMRMQPNPAASRQRHQSEQRAGAGRDDHATRSHGHSRERQSMVDAVAIDLPTSERVAAMLDACITFSEYLSNAEMNTDVPLDEDDVVQSYMSQVREDHSYVTILLSSNLQLDRDVLRTVADSQSAVLAKVDSATGPPHTRATVARAPTPPPAVPSTAVRSAEDTEQQQQQQHLSRTPPRDATAAAPPHTSPPRAEAPGAYARTPAFATGNSPAPVAAPPAAAVAPTVDDLFGDVQAVQEAAAAAPTSPERTAAPPPSEAAPSPASPPVEDHVLSTSARLDVEPAPTATRMQSREEAEGNDVREDAGEQTAADGAAADAAAAEPKTETEAAKEAETPAAADAPAAATATDAPPKDDDDFDAFLEGHMGN</sequence>
<dbReference type="GO" id="GO:0035091">
    <property type="term" value="F:phosphatidylinositol binding"/>
    <property type="evidence" value="ECO:0007669"/>
    <property type="project" value="InterPro"/>
</dbReference>
<dbReference type="Proteomes" id="UP001430356">
    <property type="component" value="Unassembled WGS sequence"/>
</dbReference>
<feature type="compositionally biased region" description="Basic and acidic residues" evidence="1">
    <location>
        <begin position="189"/>
        <end position="215"/>
    </location>
</feature>
<dbReference type="InterPro" id="IPR008942">
    <property type="entry name" value="ENTH_VHS"/>
</dbReference>
<protein>
    <submittedName>
        <fullName evidence="3">VHS domain containing protein</fullName>
    </submittedName>
</protein>
<feature type="compositionally biased region" description="Pro residues" evidence="1">
    <location>
        <begin position="427"/>
        <end position="440"/>
    </location>
</feature>
<dbReference type="AlphaFoldDB" id="A0AAW0EL25"/>
<feature type="region of interest" description="Disordered" evidence="1">
    <location>
        <begin position="304"/>
        <end position="372"/>
    </location>
</feature>
<feature type="compositionally biased region" description="Low complexity" evidence="1">
    <location>
        <begin position="310"/>
        <end position="320"/>
    </location>
</feature>
<dbReference type="PROSITE" id="PS50179">
    <property type="entry name" value="VHS"/>
    <property type="match status" value="1"/>
</dbReference>
<dbReference type="PANTHER" id="PTHR45898:SF4">
    <property type="entry name" value="TARGET OF MYB PROTEIN 1"/>
    <property type="match status" value="1"/>
</dbReference>
<dbReference type="InterPro" id="IPR002014">
    <property type="entry name" value="VHS_dom"/>
</dbReference>
<feature type="region of interest" description="Disordered" evidence="1">
    <location>
        <begin position="412"/>
        <end position="542"/>
    </location>
</feature>
<feature type="compositionally biased region" description="Basic and acidic residues" evidence="1">
    <location>
        <begin position="465"/>
        <end position="479"/>
    </location>
</feature>
<feature type="compositionally biased region" description="Low complexity" evidence="1">
    <location>
        <begin position="481"/>
        <end position="496"/>
    </location>
</feature>
<feature type="domain" description="VHS" evidence="2">
    <location>
        <begin position="29"/>
        <end position="101"/>
    </location>
</feature>
<reference evidence="3 4" key="1">
    <citation type="journal article" date="2021" name="MBio">
        <title>A New Model Trypanosomatid, Novymonas esmeraldas: Genomic Perception of Its 'Candidatus Pandoraea novymonadis' Endosymbiont.</title>
        <authorList>
            <person name="Zakharova A."/>
            <person name="Saura A."/>
            <person name="Butenko A."/>
            <person name="Podesvova L."/>
            <person name="Warmusova S."/>
            <person name="Kostygov A.Y."/>
            <person name="Nenarokova A."/>
            <person name="Lukes J."/>
            <person name="Opperdoes F.R."/>
            <person name="Yurchenko V."/>
        </authorList>
    </citation>
    <scope>NUCLEOTIDE SEQUENCE [LARGE SCALE GENOMIC DNA]</scope>
    <source>
        <strain evidence="3 4">E262AT.01</strain>
    </source>
</reference>
<dbReference type="InterPro" id="IPR044836">
    <property type="entry name" value="TOL_plant"/>
</dbReference>
<dbReference type="GO" id="GO:0043328">
    <property type="term" value="P:protein transport to vacuole involved in ubiquitin-dependent protein catabolic process via the multivesicular body sorting pathway"/>
    <property type="evidence" value="ECO:0007669"/>
    <property type="project" value="InterPro"/>
</dbReference>
<evidence type="ECO:0000256" key="1">
    <source>
        <dbReference type="SAM" id="MobiDB-lite"/>
    </source>
</evidence>
<dbReference type="Pfam" id="PF00790">
    <property type="entry name" value="VHS"/>
    <property type="match status" value="1"/>
</dbReference>
<organism evidence="3 4">
    <name type="scientific">Novymonas esmeraldas</name>
    <dbReference type="NCBI Taxonomy" id="1808958"/>
    <lineage>
        <taxon>Eukaryota</taxon>
        <taxon>Discoba</taxon>
        <taxon>Euglenozoa</taxon>
        <taxon>Kinetoplastea</taxon>
        <taxon>Metakinetoplastina</taxon>
        <taxon>Trypanosomatida</taxon>
        <taxon>Trypanosomatidae</taxon>
        <taxon>Novymonas</taxon>
    </lineage>
</organism>
<proteinExistence type="predicted"/>
<feature type="compositionally biased region" description="Low complexity" evidence="1">
    <location>
        <begin position="340"/>
        <end position="367"/>
    </location>
</feature>
<comment type="caution">
    <text evidence="3">The sequence shown here is derived from an EMBL/GenBank/DDBJ whole genome shotgun (WGS) entry which is preliminary data.</text>
</comment>
<evidence type="ECO:0000259" key="2">
    <source>
        <dbReference type="PROSITE" id="PS50179"/>
    </source>
</evidence>
<feature type="compositionally biased region" description="Basic and acidic residues" evidence="1">
    <location>
        <begin position="497"/>
        <end position="508"/>
    </location>
</feature>
<dbReference type="SUPFAM" id="SSF48464">
    <property type="entry name" value="ENTH/VHS domain"/>
    <property type="match status" value="1"/>
</dbReference>
<dbReference type="Gene3D" id="1.25.40.90">
    <property type="match status" value="1"/>
</dbReference>
<feature type="compositionally biased region" description="Low complexity" evidence="1">
    <location>
        <begin position="509"/>
        <end position="524"/>
    </location>
</feature>
<dbReference type="GO" id="GO:0043130">
    <property type="term" value="F:ubiquitin binding"/>
    <property type="evidence" value="ECO:0007669"/>
    <property type="project" value="InterPro"/>
</dbReference>
<dbReference type="PANTHER" id="PTHR45898">
    <property type="entry name" value="TOM1-LIKE PROTEIN"/>
    <property type="match status" value="1"/>
</dbReference>
<evidence type="ECO:0000313" key="3">
    <source>
        <dbReference type="EMBL" id="KAK7194007.1"/>
    </source>
</evidence>
<dbReference type="EMBL" id="JAECZO010000030">
    <property type="protein sequence ID" value="KAK7194007.1"/>
    <property type="molecule type" value="Genomic_DNA"/>
</dbReference>
<evidence type="ECO:0000313" key="4">
    <source>
        <dbReference type="Proteomes" id="UP001430356"/>
    </source>
</evidence>
<name>A0AAW0EL25_9TRYP</name>
<gene>
    <name evidence="3" type="ORF">NESM_000313000</name>
</gene>
<feature type="compositionally biased region" description="Low complexity" evidence="1">
    <location>
        <begin position="413"/>
        <end position="426"/>
    </location>
</feature>
<dbReference type="CDD" id="cd03561">
    <property type="entry name" value="VHS"/>
    <property type="match status" value="1"/>
</dbReference>